<dbReference type="EMBL" id="BAFK01000009">
    <property type="protein sequence ID" value="GAB58951.1"/>
    <property type="molecule type" value="Genomic_DNA"/>
</dbReference>
<comment type="caution">
    <text evidence="1">The sequence shown here is derived from an EMBL/GenBank/DDBJ whole genome shotgun (WGS) entry which is preliminary data.</text>
</comment>
<dbReference type="AlphaFoldDB" id="I1DY23"/>
<protein>
    <submittedName>
        <fullName evidence="1">Uncharacterized protein</fullName>
    </submittedName>
</protein>
<keyword evidence="2" id="KW-1185">Reference proteome</keyword>
<evidence type="ECO:0000313" key="1">
    <source>
        <dbReference type="EMBL" id="GAB58951.1"/>
    </source>
</evidence>
<organism evidence="1 2">
    <name type="scientific">Rheinheimera nanhaiensis E407-8</name>
    <dbReference type="NCBI Taxonomy" id="562729"/>
    <lineage>
        <taxon>Bacteria</taxon>
        <taxon>Pseudomonadati</taxon>
        <taxon>Pseudomonadota</taxon>
        <taxon>Gammaproteobacteria</taxon>
        <taxon>Chromatiales</taxon>
        <taxon>Chromatiaceae</taxon>
        <taxon>Rheinheimera</taxon>
    </lineage>
</organism>
<sequence length="44" mass="5029">MFRWALNKPKFLLQRTPVVQRDFSRWRLGVKVTTAAPGDAVTAV</sequence>
<dbReference type="Proteomes" id="UP000004374">
    <property type="component" value="Unassembled WGS sequence"/>
</dbReference>
<accession>I1DY23</accession>
<evidence type="ECO:0000313" key="2">
    <source>
        <dbReference type="Proteomes" id="UP000004374"/>
    </source>
</evidence>
<name>I1DY23_9GAMM</name>
<proteinExistence type="predicted"/>
<gene>
    <name evidence="1" type="ORF">RNAN_1939</name>
</gene>
<reference evidence="1 2" key="1">
    <citation type="journal article" date="2012" name="J. Bacteriol.">
        <title>Genome Sequence of the Protease-Producing Bacterium Rheinheimera nanhaiensis E407-8T, Isolated from Deep-Sea Sediment of the South China Sea.</title>
        <authorList>
            <person name="Zhang X.-Y."/>
            <person name="Zhang Y.-J."/>
            <person name="Qin Q.-L."/>
            <person name="Xie B.-B."/>
            <person name="Chen X.-L."/>
            <person name="Zhou B.-C."/>
            <person name="Zhang Y.-Z."/>
        </authorList>
    </citation>
    <scope>NUCLEOTIDE SEQUENCE [LARGE SCALE GENOMIC DNA]</scope>
    <source>
        <strain evidence="1 2">E407-8</strain>
    </source>
</reference>